<evidence type="ECO:0000256" key="6">
    <source>
        <dbReference type="ARBA" id="ARBA00023310"/>
    </source>
</evidence>
<dbReference type="InterPro" id="IPR000711">
    <property type="entry name" value="ATPase_OSCP/dsu"/>
</dbReference>
<evidence type="ECO:0000313" key="9">
    <source>
        <dbReference type="EMBL" id="CAB4678309.1"/>
    </source>
</evidence>
<dbReference type="PANTHER" id="PTHR11910">
    <property type="entry name" value="ATP SYNTHASE DELTA CHAIN"/>
    <property type="match status" value="1"/>
</dbReference>
<dbReference type="GO" id="GO:0016020">
    <property type="term" value="C:membrane"/>
    <property type="evidence" value="ECO:0007669"/>
    <property type="project" value="UniProtKB-SubCell"/>
</dbReference>
<proteinExistence type="inferred from homology"/>
<dbReference type="SUPFAM" id="SSF47928">
    <property type="entry name" value="N-terminal domain of the delta subunit of the F1F0-ATP synthase"/>
    <property type="match status" value="1"/>
</dbReference>
<name>A0A6J6EKC5_9ZZZZ</name>
<evidence type="ECO:0000256" key="2">
    <source>
        <dbReference type="ARBA" id="ARBA00022448"/>
    </source>
</evidence>
<keyword evidence="3" id="KW-0375">Hydrogen ion transport</keyword>
<gene>
    <name evidence="7" type="ORF">UFOPK1495_00757</name>
    <name evidence="8" type="ORF">UFOPK1711_00874</name>
    <name evidence="9" type="ORF">UFOPK2350_00821</name>
</gene>
<evidence type="ECO:0000313" key="7">
    <source>
        <dbReference type="EMBL" id="CAB4549582.1"/>
    </source>
</evidence>
<dbReference type="AlphaFoldDB" id="A0A6J6EKC5"/>
<dbReference type="EMBL" id="CAEZSU010000067">
    <property type="protein sequence ID" value="CAB4549582.1"/>
    <property type="molecule type" value="Genomic_DNA"/>
</dbReference>
<accession>A0A6J6EKC5</accession>
<dbReference type="NCBIfam" id="TIGR01145">
    <property type="entry name" value="ATP_synt_delta"/>
    <property type="match status" value="1"/>
</dbReference>
<evidence type="ECO:0000256" key="1">
    <source>
        <dbReference type="ARBA" id="ARBA00004370"/>
    </source>
</evidence>
<evidence type="ECO:0000313" key="8">
    <source>
        <dbReference type="EMBL" id="CAB4576872.1"/>
    </source>
</evidence>
<dbReference type="Pfam" id="PF00213">
    <property type="entry name" value="OSCP"/>
    <property type="match status" value="1"/>
</dbReference>
<sequence length="174" mass="18764">MSDRTDLYASAFLSLVRAEGSGNEVLDELFRVSRTIEGNDELRTALSDPHLPADRRTQIVQDLLEGKAHALTISLVSTTITNGRVRDLPIIVDSMLARNAATGDKVVAQVRSAVALTDEQKSRLAAALAKKTGKQIEVVVDVDPSVLGGIVTQIGDTVIDGSVRQRLSQLRESF</sequence>
<dbReference type="Gene3D" id="1.10.520.20">
    <property type="entry name" value="N-terminal domain of the delta subunit of the F1F0-ATP synthase"/>
    <property type="match status" value="1"/>
</dbReference>
<dbReference type="EMBL" id="CAEZXE010000060">
    <property type="protein sequence ID" value="CAB4678309.1"/>
    <property type="molecule type" value="Genomic_DNA"/>
</dbReference>
<keyword evidence="2" id="KW-0813">Transport</keyword>
<protein>
    <submittedName>
        <fullName evidence="8">Unannotated protein</fullName>
    </submittedName>
</protein>
<keyword evidence="5" id="KW-0472">Membrane</keyword>
<organism evidence="8">
    <name type="scientific">freshwater metagenome</name>
    <dbReference type="NCBI Taxonomy" id="449393"/>
    <lineage>
        <taxon>unclassified sequences</taxon>
        <taxon>metagenomes</taxon>
        <taxon>ecological metagenomes</taxon>
    </lineage>
</organism>
<dbReference type="HAMAP" id="MF_01416">
    <property type="entry name" value="ATP_synth_delta_bact"/>
    <property type="match status" value="1"/>
</dbReference>
<keyword evidence="4" id="KW-0406">Ion transport</keyword>
<dbReference type="EMBL" id="CAEZTR010000042">
    <property type="protein sequence ID" value="CAB4576872.1"/>
    <property type="molecule type" value="Genomic_DNA"/>
</dbReference>
<evidence type="ECO:0000256" key="4">
    <source>
        <dbReference type="ARBA" id="ARBA00023065"/>
    </source>
</evidence>
<evidence type="ECO:0000256" key="5">
    <source>
        <dbReference type="ARBA" id="ARBA00023136"/>
    </source>
</evidence>
<dbReference type="GO" id="GO:0046933">
    <property type="term" value="F:proton-transporting ATP synthase activity, rotational mechanism"/>
    <property type="evidence" value="ECO:0007669"/>
    <property type="project" value="InterPro"/>
</dbReference>
<evidence type="ECO:0000256" key="3">
    <source>
        <dbReference type="ARBA" id="ARBA00022781"/>
    </source>
</evidence>
<reference evidence="8" key="1">
    <citation type="submission" date="2020-05" db="EMBL/GenBank/DDBJ databases">
        <authorList>
            <person name="Chiriac C."/>
            <person name="Salcher M."/>
            <person name="Ghai R."/>
            <person name="Kavagutti S V."/>
        </authorList>
    </citation>
    <scope>NUCLEOTIDE SEQUENCE</scope>
</reference>
<dbReference type="PRINTS" id="PR00125">
    <property type="entry name" value="ATPASEDELTA"/>
</dbReference>
<comment type="subcellular location">
    <subcellularLocation>
        <location evidence="1">Membrane</location>
    </subcellularLocation>
</comment>
<keyword evidence="6" id="KW-0066">ATP synthesis</keyword>
<dbReference type="InterPro" id="IPR026015">
    <property type="entry name" value="ATP_synth_OSCP/delta_N_sf"/>
</dbReference>